<dbReference type="InterPro" id="IPR006143">
    <property type="entry name" value="RND_pump_MFP"/>
</dbReference>
<dbReference type="EMBL" id="AAPI01000001">
    <property type="protein sequence ID" value="EAS47777.1"/>
    <property type="molecule type" value="Genomic_DNA"/>
</dbReference>
<evidence type="ECO:0000256" key="1">
    <source>
        <dbReference type="ARBA" id="ARBA00009477"/>
    </source>
</evidence>
<reference evidence="5 6" key="1">
    <citation type="submission" date="2006-03" db="EMBL/GenBank/DDBJ databases">
        <authorList>
            <person name="Giovannoni S.J."/>
            <person name="Cho J.-C."/>
            <person name="Ferriera S."/>
            <person name="Johnson J."/>
            <person name="Kravitz S."/>
            <person name="Halpern A."/>
            <person name="Remington K."/>
            <person name="Beeson K."/>
            <person name="Tran B."/>
            <person name="Rogers Y.-H."/>
            <person name="Friedman R."/>
            <person name="Venter J.C."/>
        </authorList>
    </citation>
    <scope>NUCLEOTIDE SEQUENCE [LARGE SCALE GENOMIC DNA]</scope>
    <source>
        <strain evidence="5 6">HTCC2207</strain>
    </source>
</reference>
<keyword evidence="2" id="KW-0175">Coiled coil</keyword>
<evidence type="ECO:0000313" key="5">
    <source>
        <dbReference type="EMBL" id="EAS47777.1"/>
    </source>
</evidence>
<dbReference type="PANTHER" id="PTHR30469:SF12">
    <property type="entry name" value="MULTIDRUG RESISTANCE PROTEIN MDTA"/>
    <property type="match status" value="1"/>
</dbReference>
<comment type="caution">
    <text evidence="5">The sequence shown here is derived from an EMBL/GenBank/DDBJ whole genome shotgun (WGS) entry which is preliminary data.</text>
</comment>
<name>Q1YVD1_9GAMM</name>
<feature type="region of interest" description="Disordered" evidence="3">
    <location>
        <begin position="386"/>
        <end position="405"/>
    </location>
</feature>
<keyword evidence="4" id="KW-0472">Membrane</keyword>
<dbReference type="Gene3D" id="2.40.50.100">
    <property type="match status" value="1"/>
</dbReference>
<dbReference type="GO" id="GO:0015562">
    <property type="term" value="F:efflux transmembrane transporter activity"/>
    <property type="evidence" value="ECO:0007669"/>
    <property type="project" value="TreeGrafter"/>
</dbReference>
<accession>Q1YVD1</accession>
<evidence type="ECO:0000256" key="3">
    <source>
        <dbReference type="SAM" id="MobiDB-lite"/>
    </source>
</evidence>
<keyword evidence="6" id="KW-1185">Reference proteome</keyword>
<dbReference type="STRING" id="314287.GB2207_08211"/>
<dbReference type="Gene3D" id="2.40.30.170">
    <property type="match status" value="1"/>
</dbReference>
<feature type="coiled-coil region" evidence="2">
    <location>
        <begin position="119"/>
        <end position="178"/>
    </location>
</feature>
<dbReference type="eggNOG" id="COG0845">
    <property type="taxonomic scope" value="Bacteria"/>
</dbReference>
<dbReference type="NCBIfam" id="TIGR01730">
    <property type="entry name" value="RND_mfp"/>
    <property type="match status" value="1"/>
</dbReference>
<keyword evidence="4" id="KW-1133">Transmembrane helix</keyword>
<feature type="transmembrane region" description="Helical" evidence="4">
    <location>
        <begin position="12"/>
        <end position="28"/>
    </location>
</feature>
<dbReference type="OrthoDB" id="5730196at2"/>
<evidence type="ECO:0000313" key="6">
    <source>
        <dbReference type="Proteomes" id="UP000005555"/>
    </source>
</evidence>
<dbReference type="SUPFAM" id="SSF111369">
    <property type="entry name" value="HlyD-like secretion proteins"/>
    <property type="match status" value="1"/>
</dbReference>
<dbReference type="Proteomes" id="UP000005555">
    <property type="component" value="Unassembled WGS sequence"/>
</dbReference>
<comment type="similarity">
    <text evidence="1">Belongs to the membrane fusion protein (MFP) (TC 8.A.1) family.</text>
</comment>
<dbReference type="HOGENOM" id="CLU_018816_18_2_6"/>
<dbReference type="Gene3D" id="1.10.287.470">
    <property type="entry name" value="Helix hairpin bin"/>
    <property type="match status" value="1"/>
</dbReference>
<evidence type="ECO:0000256" key="2">
    <source>
        <dbReference type="SAM" id="Coils"/>
    </source>
</evidence>
<protein>
    <submittedName>
        <fullName evidence="5">Membrane-fusion protein</fullName>
    </submittedName>
</protein>
<gene>
    <name evidence="5" type="ORF">GB2207_08211</name>
</gene>
<proteinExistence type="inferred from homology"/>
<evidence type="ECO:0000256" key="4">
    <source>
        <dbReference type="SAM" id="Phobius"/>
    </source>
</evidence>
<dbReference type="PANTHER" id="PTHR30469">
    <property type="entry name" value="MULTIDRUG RESISTANCE PROTEIN MDTA"/>
    <property type="match status" value="1"/>
</dbReference>
<keyword evidence="4" id="KW-0812">Transmembrane</keyword>
<sequence length="405" mass="44524">MPLFNRQGKITIAVLVVGILFIVAVATLKPKPEKVKRLPPPLLLVEVIDTAPQTLRPTIASQGTVAPRREIDLVSQVSGKVIDVNQRYANGSFFRQGDTLIQLESSDYKFAVIRAKAQLAKAKEQVALEKGRSRQAKREWRDLGDTTANELFLRAPQLASAQAALESARADLDKANLDLSRTSIAIPFQGRIRQTFVDLGQFITPGTRIAKIYSTDVVEVRLPLNDRQTALIDLPVNFENTQSANYPEVVLRRQVGGKTYKWQGKIVRTEASIDIQSRMTYAVAEVQNPFKTDPNSDRPPLSIGLFVEAEIAGRPMTNAQQLPKNIVYRGNEVLVLNENDEVSFKTLSVVQSTADSLITNSIESGTRIVGTRIALPVPGMRVDTGSANLNSTQLKSPLSNSADLL</sequence>
<organism evidence="5 6">
    <name type="scientific">gamma proteobacterium HTCC2207</name>
    <dbReference type="NCBI Taxonomy" id="314287"/>
    <lineage>
        <taxon>Bacteria</taxon>
        <taxon>Pseudomonadati</taxon>
        <taxon>Pseudomonadota</taxon>
        <taxon>Gammaproteobacteria</taxon>
        <taxon>Cellvibrionales</taxon>
        <taxon>Porticoccaceae</taxon>
        <taxon>SAR92 clade</taxon>
    </lineage>
</organism>
<dbReference type="AlphaFoldDB" id="Q1YVD1"/>
<dbReference type="GO" id="GO:1990281">
    <property type="term" value="C:efflux pump complex"/>
    <property type="evidence" value="ECO:0007669"/>
    <property type="project" value="TreeGrafter"/>
</dbReference>